<dbReference type="PANTHER" id="PTHR13018:SF53">
    <property type="entry name" value="DUF221 DOMAIN PROTEIN"/>
    <property type="match status" value="1"/>
</dbReference>
<dbReference type="OrthoDB" id="1076608at2759"/>
<keyword evidence="3" id="KW-0813">Transport</keyword>
<gene>
    <name evidence="14" type="ORF">BJ878DRAFT_430550</name>
</gene>
<comment type="similarity">
    <text evidence="2">Belongs to the CSC1 (TC 1.A.17) family.</text>
</comment>
<dbReference type="InterPro" id="IPR027815">
    <property type="entry name" value="CSC1/OSCA1-like_cyt"/>
</dbReference>
<sequence>MKDVNNDPRVGSARDNSTSPSAARISASTNSASFATLFSTLAPVSVYAAVCLLIFLVLRRKWPRVYAPRTFLSSLDTHERSDPLPGGCFNWIPAFYRSPDVDVLNKSSLDGYLFLRYLKLLCVICAVGCIITWPVLLPLHRYGGEGSKQLDILTFGNVKDPMVYYAHAFQAWLFFGKLVARFILYMVSRECVFFINLRQAHLLSPYYADRLSSRTVLFTCVPQNILDEKKLRKIFGESAKHIWVPREVEELDELVKDRESTARRLERAEITLIKKVNAAYFHALKNGHPDIITERWSQGSAQKEMDMAHIISPRSHSLDEKDFSSPPMSPPSPVLPSSPKDFPRHNGNTGLQTSYKYKGPDPELNGSTAAQWIPYSQRPVHRPLANYGRRVDTIKWSRNQLKAMEKKISRLRRQYKKKLGNKIPAVFIEFDSQLSAQSAYQTLSHHCANHMVADIVGVSPDGIIWNSLCLRWWERIVRRFAVQALIAVLVIFWSIPCALVGIISNIKFLTDSLPFLFWINDLPSVILGLISGLLPALGLSLLMSAVPFIMRALARVAGIPTTAKVELFTQNAYFVFQVVQVFLVTTLTSAASSALLGIIDDPTSAKSLLSQNLPKASNFYVSYFILQGLAMSATRMIHGGSIWWNQLLPNASGNPRLIARRYHRLRVVHWGAIYPVFTNMGVIAISYALIAPLVLGFAFCGLLVIYVTYRYNLLYVYSSSLDARGLHYPRALKQTLTGLYIAQICMIGLFALKAAIGPLVLMFGLVIFSVLVHISLNDSLKPLLCNLPRTLAVEEELRRHGESLDTITEEDFKDPEDNTQYDMDFDPGMGGIDIHEQQQSRGMPREECAKVFRLTAQGIKSYINSYDFITPMIAPLFSPSPASRNFILHWLHPEVFTDYAVLRARVPEYPPILYGDGVIKDAFLPPGMVKAAPKVWLPKDKAGVSVQEVRHSGRVIASKDTGAWMNEKGLISVDLEMDPREGWERMRF</sequence>
<feature type="transmembrane region" description="Helical" evidence="9">
    <location>
        <begin position="117"/>
        <end position="136"/>
    </location>
</feature>
<feature type="region of interest" description="Disordered" evidence="8">
    <location>
        <begin position="1"/>
        <end position="22"/>
    </location>
</feature>
<evidence type="ECO:0000256" key="3">
    <source>
        <dbReference type="ARBA" id="ARBA00022448"/>
    </source>
</evidence>
<evidence type="ECO:0000256" key="9">
    <source>
        <dbReference type="SAM" id="Phobius"/>
    </source>
</evidence>
<evidence type="ECO:0000313" key="14">
    <source>
        <dbReference type="EMBL" id="KAG9240330.1"/>
    </source>
</evidence>
<evidence type="ECO:0000259" key="13">
    <source>
        <dbReference type="Pfam" id="PF14703"/>
    </source>
</evidence>
<keyword evidence="6 9" id="KW-0472">Membrane</keyword>
<keyword evidence="7" id="KW-0175">Coiled coil</keyword>
<evidence type="ECO:0000256" key="2">
    <source>
        <dbReference type="ARBA" id="ARBA00007779"/>
    </source>
</evidence>
<name>A0A9P8CB92_9HELO</name>
<feature type="domain" description="CSC1/OSCA1-like N-terminal transmembrane" evidence="12">
    <location>
        <begin position="37"/>
        <end position="179"/>
    </location>
</feature>
<evidence type="ECO:0000259" key="12">
    <source>
        <dbReference type="Pfam" id="PF13967"/>
    </source>
</evidence>
<dbReference type="InterPro" id="IPR003864">
    <property type="entry name" value="CSC1/OSCA1-like_7TM"/>
</dbReference>
<dbReference type="InterPro" id="IPR032880">
    <property type="entry name" value="CSC1/OSCA1-like_N"/>
</dbReference>
<feature type="transmembrane region" description="Helical" evidence="9">
    <location>
        <begin position="480"/>
        <end position="506"/>
    </location>
</feature>
<feature type="domain" description="10TM putative phosphate transporter extracellular tail" evidence="11">
    <location>
        <begin position="890"/>
        <end position="973"/>
    </location>
</feature>
<dbReference type="AlphaFoldDB" id="A0A9P8CB92"/>
<feature type="transmembrane region" description="Helical" evidence="9">
    <location>
        <begin position="34"/>
        <end position="58"/>
    </location>
</feature>
<dbReference type="InterPro" id="IPR045122">
    <property type="entry name" value="Csc1-like"/>
</dbReference>
<accession>A0A9P8CB92</accession>
<comment type="subcellular location">
    <subcellularLocation>
        <location evidence="1">Membrane</location>
        <topology evidence="1">Multi-pass membrane protein</topology>
    </subcellularLocation>
</comment>
<dbReference type="EMBL" id="MU254484">
    <property type="protein sequence ID" value="KAG9240330.1"/>
    <property type="molecule type" value="Genomic_DNA"/>
</dbReference>
<proteinExistence type="inferred from homology"/>
<evidence type="ECO:0000256" key="7">
    <source>
        <dbReference type="SAM" id="Coils"/>
    </source>
</evidence>
<evidence type="ECO:0000313" key="15">
    <source>
        <dbReference type="Proteomes" id="UP000887226"/>
    </source>
</evidence>
<dbReference type="GO" id="GO:0005227">
    <property type="term" value="F:calcium-activated cation channel activity"/>
    <property type="evidence" value="ECO:0007669"/>
    <property type="project" value="InterPro"/>
</dbReference>
<feature type="transmembrane region" description="Helical" evidence="9">
    <location>
        <begin position="687"/>
        <end position="711"/>
    </location>
</feature>
<comment type="caution">
    <text evidence="14">The sequence shown here is derived from an EMBL/GenBank/DDBJ whole genome shotgun (WGS) entry which is preliminary data.</text>
</comment>
<dbReference type="Pfam" id="PF14703">
    <property type="entry name" value="PHM7_cyt"/>
    <property type="match status" value="1"/>
</dbReference>
<keyword evidence="4 9" id="KW-0812">Transmembrane</keyword>
<dbReference type="GO" id="GO:0005886">
    <property type="term" value="C:plasma membrane"/>
    <property type="evidence" value="ECO:0007669"/>
    <property type="project" value="TreeGrafter"/>
</dbReference>
<dbReference type="InterPro" id="IPR022257">
    <property type="entry name" value="PHM7_ext"/>
</dbReference>
<feature type="domain" description="CSC1/OSCA1-like 7TM region" evidence="10">
    <location>
        <begin position="478"/>
        <end position="750"/>
    </location>
</feature>
<dbReference type="PANTHER" id="PTHR13018">
    <property type="entry name" value="PROBABLE MEMBRANE PROTEIN DUF221-RELATED"/>
    <property type="match status" value="1"/>
</dbReference>
<evidence type="ECO:0000259" key="10">
    <source>
        <dbReference type="Pfam" id="PF02714"/>
    </source>
</evidence>
<evidence type="ECO:0000256" key="6">
    <source>
        <dbReference type="ARBA" id="ARBA00023136"/>
    </source>
</evidence>
<dbReference type="Pfam" id="PF13967">
    <property type="entry name" value="RSN1_TM"/>
    <property type="match status" value="1"/>
</dbReference>
<keyword evidence="15" id="KW-1185">Reference proteome</keyword>
<evidence type="ECO:0000256" key="1">
    <source>
        <dbReference type="ARBA" id="ARBA00004141"/>
    </source>
</evidence>
<feature type="transmembrane region" description="Helical" evidence="9">
    <location>
        <begin position="731"/>
        <end position="752"/>
    </location>
</feature>
<feature type="transmembrane region" description="Helical" evidence="9">
    <location>
        <begin position="526"/>
        <end position="550"/>
    </location>
</feature>
<reference evidence="14" key="1">
    <citation type="journal article" date="2021" name="IMA Fungus">
        <title>Genomic characterization of three marine fungi, including Emericellopsis atlantica sp. nov. with signatures of a generalist lifestyle and marine biomass degradation.</title>
        <authorList>
            <person name="Hagestad O.C."/>
            <person name="Hou L."/>
            <person name="Andersen J.H."/>
            <person name="Hansen E.H."/>
            <person name="Altermark B."/>
            <person name="Li C."/>
            <person name="Kuhnert E."/>
            <person name="Cox R.J."/>
            <person name="Crous P.W."/>
            <person name="Spatafora J.W."/>
            <person name="Lail K."/>
            <person name="Amirebrahimi M."/>
            <person name="Lipzen A."/>
            <person name="Pangilinan J."/>
            <person name="Andreopoulos W."/>
            <person name="Hayes R.D."/>
            <person name="Ng V."/>
            <person name="Grigoriev I.V."/>
            <person name="Jackson S.A."/>
            <person name="Sutton T.D.S."/>
            <person name="Dobson A.D.W."/>
            <person name="Rama T."/>
        </authorList>
    </citation>
    <scope>NUCLEOTIDE SEQUENCE</scope>
    <source>
        <strain evidence="14">TRa3180A</strain>
    </source>
</reference>
<feature type="coiled-coil region" evidence="7">
    <location>
        <begin position="394"/>
        <end position="421"/>
    </location>
</feature>
<feature type="transmembrane region" description="Helical" evidence="9">
    <location>
        <begin position="162"/>
        <end position="180"/>
    </location>
</feature>
<feature type="region of interest" description="Disordered" evidence="8">
    <location>
        <begin position="314"/>
        <end position="349"/>
    </location>
</feature>
<dbReference type="Pfam" id="PF12621">
    <property type="entry name" value="PHM7_ext"/>
    <property type="match status" value="1"/>
</dbReference>
<evidence type="ECO:0000259" key="11">
    <source>
        <dbReference type="Pfam" id="PF12621"/>
    </source>
</evidence>
<evidence type="ECO:0000256" key="4">
    <source>
        <dbReference type="ARBA" id="ARBA00022692"/>
    </source>
</evidence>
<dbReference type="Pfam" id="PF02714">
    <property type="entry name" value="RSN1_7TM"/>
    <property type="match status" value="1"/>
</dbReference>
<feature type="domain" description="CSC1/OSCA1-like cytosolic" evidence="13">
    <location>
        <begin position="213"/>
        <end position="466"/>
    </location>
</feature>
<protein>
    <submittedName>
        <fullName evidence="14">Uncharacterized protein</fullName>
    </submittedName>
</protein>
<keyword evidence="5 9" id="KW-1133">Transmembrane helix</keyword>
<evidence type="ECO:0000256" key="8">
    <source>
        <dbReference type="SAM" id="MobiDB-lite"/>
    </source>
</evidence>
<feature type="compositionally biased region" description="Pro residues" evidence="8">
    <location>
        <begin position="327"/>
        <end position="336"/>
    </location>
</feature>
<evidence type="ECO:0000256" key="5">
    <source>
        <dbReference type="ARBA" id="ARBA00022989"/>
    </source>
</evidence>
<dbReference type="Proteomes" id="UP000887226">
    <property type="component" value="Unassembled WGS sequence"/>
</dbReference>
<organism evidence="14 15">
    <name type="scientific">Calycina marina</name>
    <dbReference type="NCBI Taxonomy" id="1763456"/>
    <lineage>
        <taxon>Eukaryota</taxon>
        <taxon>Fungi</taxon>
        <taxon>Dikarya</taxon>
        <taxon>Ascomycota</taxon>
        <taxon>Pezizomycotina</taxon>
        <taxon>Leotiomycetes</taxon>
        <taxon>Helotiales</taxon>
        <taxon>Pezizellaceae</taxon>
        <taxon>Calycina</taxon>
    </lineage>
</organism>